<evidence type="ECO:0000313" key="11">
    <source>
        <dbReference type="Proteomes" id="UP001500957"/>
    </source>
</evidence>
<keyword evidence="4 6" id="KW-0274">FAD</keyword>
<keyword evidence="5 6" id="KW-0560">Oxidoreductase</keyword>
<feature type="domain" description="Acyl-CoA dehydrogenase/oxidase N-terminal" evidence="9">
    <location>
        <begin position="15"/>
        <end position="127"/>
    </location>
</feature>
<evidence type="ECO:0000256" key="5">
    <source>
        <dbReference type="ARBA" id="ARBA00023002"/>
    </source>
</evidence>
<dbReference type="Pfam" id="PF02770">
    <property type="entry name" value="Acyl-CoA_dh_M"/>
    <property type="match status" value="1"/>
</dbReference>
<protein>
    <submittedName>
        <fullName evidence="10">Acyl-CoA dehydrogenase family protein</fullName>
    </submittedName>
</protein>
<comment type="similarity">
    <text evidence="2 6">Belongs to the acyl-CoA dehydrogenase family.</text>
</comment>
<dbReference type="InterPro" id="IPR046373">
    <property type="entry name" value="Acyl-CoA_Oxase/DH_mid-dom_sf"/>
</dbReference>
<evidence type="ECO:0000256" key="3">
    <source>
        <dbReference type="ARBA" id="ARBA00022630"/>
    </source>
</evidence>
<comment type="caution">
    <text evidence="10">The sequence shown here is derived from an EMBL/GenBank/DDBJ whole genome shotgun (WGS) entry which is preliminary data.</text>
</comment>
<comment type="cofactor">
    <cofactor evidence="1 6">
        <name>FAD</name>
        <dbReference type="ChEBI" id="CHEBI:57692"/>
    </cofactor>
</comment>
<evidence type="ECO:0000259" key="7">
    <source>
        <dbReference type="Pfam" id="PF00441"/>
    </source>
</evidence>
<gene>
    <name evidence="10" type="ORF">GCM10009547_45370</name>
</gene>
<dbReference type="PANTHER" id="PTHR43884">
    <property type="entry name" value="ACYL-COA DEHYDROGENASE"/>
    <property type="match status" value="1"/>
</dbReference>
<sequence length="380" mass="40444">MTVTPSPTKTDLAFTQEQQDLRSTVRQFLEHHSSESAVRRAMETSEGYDPQVWKRLSVQLGLTSLAIPEEFGGAGGGAVETGIVFEEMGRALFCGPYFSSVAMAANLLLALGDRTAMTKYLPGIADGSLLVAVAIAEDSAQWGAGSVTLTARSTGSGWRLDGRKMFVLDGALADLVLVVARTGDGPSVFAVPGDAPGLARREMSTIDLTRRQAGLELADVPAELVGEDGAAGPAVEHMLDCVAVALAAEQVGGASRAMEMAREYACTREQFGRPIGTFQAIKHRCADMLVQVESARSLAYYAMWALADGAQDGPLAASIAKAYCSDAFAWVVAENIQVHGGIGFTWEHPAHLYFKRAQTSRVLFGDPAHHRELAAQRLGL</sequence>
<dbReference type="InterPro" id="IPR009100">
    <property type="entry name" value="AcylCoA_DH/oxidase_NM_dom_sf"/>
</dbReference>
<dbReference type="Gene3D" id="1.20.140.10">
    <property type="entry name" value="Butyryl-CoA Dehydrogenase, subunit A, domain 3"/>
    <property type="match status" value="1"/>
</dbReference>
<name>A0ABN1HAV8_9ACTN</name>
<evidence type="ECO:0000313" key="10">
    <source>
        <dbReference type="EMBL" id="GAA0636079.1"/>
    </source>
</evidence>
<feature type="domain" description="Acyl-CoA dehydrogenase/oxidase C-terminal" evidence="7">
    <location>
        <begin position="237"/>
        <end position="378"/>
    </location>
</feature>
<keyword evidence="11" id="KW-1185">Reference proteome</keyword>
<evidence type="ECO:0000259" key="8">
    <source>
        <dbReference type="Pfam" id="PF02770"/>
    </source>
</evidence>
<dbReference type="EMBL" id="BAAAHE010000049">
    <property type="protein sequence ID" value="GAA0636079.1"/>
    <property type="molecule type" value="Genomic_DNA"/>
</dbReference>
<dbReference type="SUPFAM" id="SSF47203">
    <property type="entry name" value="Acyl-CoA dehydrogenase C-terminal domain-like"/>
    <property type="match status" value="1"/>
</dbReference>
<dbReference type="InterPro" id="IPR013786">
    <property type="entry name" value="AcylCoA_DH/ox_N"/>
</dbReference>
<evidence type="ECO:0000259" key="9">
    <source>
        <dbReference type="Pfam" id="PF02771"/>
    </source>
</evidence>
<evidence type="ECO:0000256" key="1">
    <source>
        <dbReference type="ARBA" id="ARBA00001974"/>
    </source>
</evidence>
<dbReference type="InterPro" id="IPR036250">
    <property type="entry name" value="AcylCo_DH-like_C"/>
</dbReference>
<dbReference type="PANTHER" id="PTHR43884:SF20">
    <property type="entry name" value="ACYL-COA DEHYDROGENASE FADE28"/>
    <property type="match status" value="1"/>
</dbReference>
<dbReference type="Pfam" id="PF02771">
    <property type="entry name" value="Acyl-CoA_dh_N"/>
    <property type="match status" value="1"/>
</dbReference>
<evidence type="ECO:0000256" key="2">
    <source>
        <dbReference type="ARBA" id="ARBA00009347"/>
    </source>
</evidence>
<proteinExistence type="inferred from homology"/>
<reference evidence="10 11" key="1">
    <citation type="journal article" date="2019" name="Int. J. Syst. Evol. Microbiol.">
        <title>The Global Catalogue of Microorganisms (GCM) 10K type strain sequencing project: providing services to taxonomists for standard genome sequencing and annotation.</title>
        <authorList>
            <consortium name="The Broad Institute Genomics Platform"/>
            <consortium name="The Broad Institute Genome Sequencing Center for Infectious Disease"/>
            <person name="Wu L."/>
            <person name="Ma J."/>
        </authorList>
    </citation>
    <scope>NUCLEOTIDE SEQUENCE [LARGE SCALE GENOMIC DNA]</scope>
    <source>
        <strain evidence="10 11">JCM 10671</strain>
    </source>
</reference>
<accession>A0ABN1HAV8</accession>
<dbReference type="RefSeq" id="WP_344609121.1">
    <property type="nucleotide sequence ID" value="NZ_BAAAHE010000049.1"/>
</dbReference>
<evidence type="ECO:0000256" key="4">
    <source>
        <dbReference type="ARBA" id="ARBA00022827"/>
    </source>
</evidence>
<dbReference type="Gene3D" id="2.40.110.10">
    <property type="entry name" value="Butyryl-CoA Dehydrogenase, subunit A, domain 2"/>
    <property type="match status" value="1"/>
</dbReference>
<dbReference type="InterPro" id="IPR009075">
    <property type="entry name" value="AcylCo_DH/oxidase_C"/>
</dbReference>
<dbReference type="InterPro" id="IPR037069">
    <property type="entry name" value="AcylCoA_DH/ox_N_sf"/>
</dbReference>
<keyword evidence="3 6" id="KW-0285">Flavoprotein</keyword>
<dbReference type="SUPFAM" id="SSF56645">
    <property type="entry name" value="Acyl-CoA dehydrogenase NM domain-like"/>
    <property type="match status" value="1"/>
</dbReference>
<organism evidence="10 11">
    <name type="scientific">Sporichthya brevicatena</name>
    <dbReference type="NCBI Taxonomy" id="171442"/>
    <lineage>
        <taxon>Bacteria</taxon>
        <taxon>Bacillati</taxon>
        <taxon>Actinomycetota</taxon>
        <taxon>Actinomycetes</taxon>
        <taxon>Sporichthyales</taxon>
        <taxon>Sporichthyaceae</taxon>
        <taxon>Sporichthya</taxon>
    </lineage>
</organism>
<dbReference type="Proteomes" id="UP001500957">
    <property type="component" value="Unassembled WGS sequence"/>
</dbReference>
<feature type="domain" description="Acyl-CoA oxidase/dehydrogenase middle" evidence="8">
    <location>
        <begin position="133"/>
        <end position="205"/>
    </location>
</feature>
<dbReference type="Gene3D" id="1.10.540.10">
    <property type="entry name" value="Acyl-CoA dehydrogenase/oxidase, N-terminal domain"/>
    <property type="match status" value="1"/>
</dbReference>
<dbReference type="InterPro" id="IPR006091">
    <property type="entry name" value="Acyl-CoA_Oxase/DH_mid-dom"/>
</dbReference>
<dbReference type="Pfam" id="PF00441">
    <property type="entry name" value="Acyl-CoA_dh_1"/>
    <property type="match status" value="1"/>
</dbReference>
<evidence type="ECO:0000256" key="6">
    <source>
        <dbReference type="RuleBase" id="RU362125"/>
    </source>
</evidence>
<dbReference type="CDD" id="cd00567">
    <property type="entry name" value="ACAD"/>
    <property type="match status" value="1"/>
</dbReference>